<proteinExistence type="predicted"/>
<dbReference type="Gramene" id="KQK17086">
    <property type="protein sequence ID" value="KQK17086"/>
    <property type="gene ID" value="BRADI_1g32437v3"/>
</dbReference>
<name>A0A0Q3NHZ5_BRADI</name>
<evidence type="ECO:0000313" key="2">
    <source>
        <dbReference type="EMBL" id="KQK17086.1"/>
    </source>
</evidence>
<reference evidence="2" key="2">
    <citation type="submission" date="2017-06" db="EMBL/GenBank/DDBJ databases">
        <title>WGS assembly of Brachypodium distachyon.</title>
        <authorList>
            <consortium name="The International Brachypodium Initiative"/>
            <person name="Lucas S."/>
            <person name="Harmon-Smith M."/>
            <person name="Lail K."/>
            <person name="Tice H."/>
            <person name="Grimwood J."/>
            <person name="Bruce D."/>
            <person name="Barry K."/>
            <person name="Shu S."/>
            <person name="Lindquist E."/>
            <person name="Wang M."/>
            <person name="Pitluck S."/>
            <person name="Vogel J.P."/>
            <person name="Garvin D.F."/>
            <person name="Mockler T.C."/>
            <person name="Schmutz J."/>
            <person name="Rokhsar D."/>
            <person name="Bevan M.W."/>
        </authorList>
    </citation>
    <scope>NUCLEOTIDE SEQUENCE</scope>
    <source>
        <strain evidence="2">Bd21</strain>
    </source>
</reference>
<dbReference type="AlphaFoldDB" id="A0A0Q3NHZ5"/>
<reference evidence="2 3" key="1">
    <citation type="journal article" date="2010" name="Nature">
        <title>Genome sequencing and analysis of the model grass Brachypodium distachyon.</title>
        <authorList>
            <consortium name="International Brachypodium Initiative"/>
        </authorList>
    </citation>
    <scope>NUCLEOTIDE SEQUENCE [LARGE SCALE GENOMIC DNA]</scope>
    <source>
        <strain evidence="2 3">Bd21</strain>
    </source>
</reference>
<evidence type="ECO:0000313" key="4">
    <source>
        <dbReference type="Proteomes" id="UP000008810"/>
    </source>
</evidence>
<reference evidence="3" key="3">
    <citation type="submission" date="2018-08" db="UniProtKB">
        <authorList>
            <consortium name="EnsemblPlants"/>
        </authorList>
    </citation>
    <scope>IDENTIFICATION</scope>
    <source>
        <strain evidence="3">cv. Bd21</strain>
    </source>
</reference>
<evidence type="ECO:0000256" key="1">
    <source>
        <dbReference type="SAM" id="MobiDB-lite"/>
    </source>
</evidence>
<evidence type="ECO:0000313" key="3">
    <source>
        <dbReference type="EnsemblPlants" id="KQK17086"/>
    </source>
</evidence>
<dbReference type="Proteomes" id="UP000008810">
    <property type="component" value="Chromosome 1"/>
</dbReference>
<keyword evidence="4" id="KW-1185">Reference proteome</keyword>
<gene>
    <name evidence="2" type="ORF">BRADI_1g32437v3</name>
</gene>
<sequence>MGKGLRLLPTKRAKGGVRQPPPLQPISRPTTVFGRKPRKEHALARCLRLPDRIRQGVHSQYGEHRPVSRLRRIRPTGGPVPNQGVLSNVVELDIPDPRPKDKKLTDGLLTQIGSHVEYSDHCQASKRWRPQRFPSH</sequence>
<feature type="region of interest" description="Disordered" evidence="1">
    <location>
        <begin position="1"/>
        <end position="39"/>
    </location>
</feature>
<dbReference type="EnsemblPlants" id="KQK17086">
    <property type="protein sequence ID" value="KQK17086"/>
    <property type="gene ID" value="BRADI_1g32437v3"/>
</dbReference>
<protein>
    <submittedName>
        <fullName evidence="2 3">Uncharacterized protein</fullName>
    </submittedName>
</protein>
<organism evidence="2">
    <name type="scientific">Brachypodium distachyon</name>
    <name type="common">Purple false brome</name>
    <name type="synonym">Trachynia distachya</name>
    <dbReference type="NCBI Taxonomy" id="15368"/>
    <lineage>
        <taxon>Eukaryota</taxon>
        <taxon>Viridiplantae</taxon>
        <taxon>Streptophyta</taxon>
        <taxon>Embryophyta</taxon>
        <taxon>Tracheophyta</taxon>
        <taxon>Spermatophyta</taxon>
        <taxon>Magnoliopsida</taxon>
        <taxon>Liliopsida</taxon>
        <taxon>Poales</taxon>
        <taxon>Poaceae</taxon>
        <taxon>BOP clade</taxon>
        <taxon>Pooideae</taxon>
        <taxon>Stipodae</taxon>
        <taxon>Brachypodieae</taxon>
        <taxon>Brachypodium</taxon>
    </lineage>
</organism>
<dbReference type="InParanoid" id="A0A0Q3NHZ5"/>
<dbReference type="EMBL" id="CM000880">
    <property type="protein sequence ID" value="KQK17086.1"/>
    <property type="molecule type" value="Genomic_DNA"/>
</dbReference>
<accession>A0A0Q3NHZ5</accession>